<gene>
    <name evidence="9" type="ORF">TBRA_LOCUS6537</name>
</gene>
<dbReference type="EMBL" id="CADCXV010000748">
    <property type="protein sequence ID" value="CAB0034639.1"/>
    <property type="molecule type" value="Genomic_DNA"/>
</dbReference>
<name>A0A6H5IFY5_9HYME</name>
<evidence type="ECO:0000256" key="2">
    <source>
        <dbReference type="ARBA" id="ARBA00006375"/>
    </source>
</evidence>
<dbReference type="InterPro" id="IPR050391">
    <property type="entry name" value="Mito_Metabolite_Transporter"/>
</dbReference>
<proteinExistence type="inferred from homology"/>
<evidence type="ECO:0000256" key="8">
    <source>
        <dbReference type="SAM" id="MobiDB-lite"/>
    </source>
</evidence>
<dbReference type="Gene3D" id="1.20.58.60">
    <property type="match status" value="1"/>
</dbReference>
<evidence type="ECO:0000313" key="9">
    <source>
        <dbReference type="EMBL" id="CAB0034639.1"/>
    </source>
</evidence>
<sequence length="588" mass="67602">MLLLMLSLDRRPGAEAFNILGICPSTSYSHQQPFQALMKALAQRGHKVTVISPIPLKSAATASCFKGSIRCFWFVEAKSSVETRRTCVCSSRQHQACGMGSTASNSRKLYGGLSAGLQRQMCFASVRLGLYDSTKIMYADFFQGTFPNVTRNVIINVAEIVCYDIVKDELLKSVVRATQSAAKADWKDVTAKRAYAPELPATALRVQSDPMLHRSSSEIIARRTELGYSLATDTQLLYESKQKCYRRQTGTNKEKCNTTSRSHRLGCLRRYSRLFSHSKTENVRIATIQLGKSSAFKILAISISTFFFAFFTYRSRVSTQVIANVLGAYRFLRRYDVQLSHSSARMELHVHQAQKVGRYRVIPNRASLLSVVTKMKMSFSLSSLQPSSKHLERAEHAKSKMEKPFNSLNKKRKEPVQEECAKYWSGTEDSKDDFWAAIQTNYDYIMDTNLIDTCKAHTEELRRKAYRRRLFNEQAEKLIARAPSLKEEVYWRVDHLNAKWNLVEQIMAPVQRSDELDQQDVTADFEHEVKCLRKWLREMEDRLQPLNFHVNWSRTDVEEKAIEHMLIISFQRFRRISRCTSSRAHHIT</sequence>
<protein>
    <submittedName>
        <fullName evidence="9">Uncharacterized protein</fullName>
    </submittedName>
</protein>
<evidence type="ECO:0000256" key="6">
    <source>
        <dbReference type="ARBA" id="ARBA00022989"/>
    </source>
</evidence>
<keyword evidence="4" id="KW-0812">Transmembrane</keyword>
<organism evidence="9 10">
    <name type="scientific">Trichogramma brassicae</name>
    <dbReference type="NCBI Taxonomy" id="86971"/>
    <lineage>
        <taxon>Eukaryota</taxon>
        <taxon>Metazoa</taxon>
        <taxon>Ecdysozoa</taxon>
        <taxon>Arthropoda</taxon>
        <taxon>Hexapoda</taxon>
        <taxon>Insecta</taxon>
        <taxon>Pterygota</taxon>
        <taxon>Neoptera</taxon>
        <taxon>Endopterygota</taxon>
        <taxon>Hymenoptera</taxon>
        <taxon>Apocrita</taxon>
        <taxon>Proctotrupomorpha</taxon>
        <taxon>Chalcidoidea</taxon>
        <taxon>Trichogrammatidae</taxon>
        <taxon>Trichogramma</taxon>
    </lineage>
</organism>
<dbReference type="SUPFAM" id="SSF103506">
    <property type="entry name" value="Mitochondrial carrier"/>
    <property type="match status" value="1"/>
</dbReference>
<keyword evidence="6" id="KW-1133">Transmembrane helix</keyword>
<evidence type="ECO:0000256" key="3">
    <source>
        <dbReference type="ARBA" id="ARBA00022448"/>
    </source>
</evidence>
<comment type="subcellular location">
    <subcellularLocation>
        <location evidence="1">Membrane</location>
    </subcellularLocation>
</comment>
<keyword evidence="5" id="KW-0677">Repeat</keyword>
<evidence type="ECO:0000256" key="4">
    <source>
        <dbReference type="ARBA" id="ARBA00022692"/>
    </source>
</evidence>
<dbReference type="OrthoDB" id="10041151at2759"/>
<dbReference type="InterPro" id="IPR023395">
    <property type="entry name" value="MCP_dom_sf"/>
</dbReference>
<dbReference type="SUPFAM" id="SSF53756">
    <property type="entry name" value="UDP-Glycosyltransferase/glycogen phosphorylase"/>
    <property type="match status" value="1"/>
</dbReference>
<evidence type="ECO:0000256" key="1">
    <source>
        <dbReference type="ARBA" id="ARBA00004370"/>
    </source>
</evidence>
<dbReference type="PANTHER" id="PTHR45618">
    <property type="entry name" value="MITOCHONDRIAL DICARBOXYLATE CARRIER-RELATED"/>
    <property type="match status" value="1"/>
</dbReference>
<feature type="region of interest" description="Disordered" evidence="8">
    <location>
        <begin position="392"/>
        <end position="413"/>
    </location>
</feature>
<evidence type="ECO:0000256" key="5">
    <source>
        <dbReference type="ARBA" id="ARBA00022737"/>
    </source>
</evidence>
<reference evidence="9 10" key="1">
    <citation type="submission" date="2020-02" db="EMBL/GenBank/DDBJ databases">
        <authorList>
            <person name="Ferguson B K."/>
        </authorList>
    </citation>
    <scope>NUCLEOTIDE SEQUENCE [LARGE SCALE GENOMIC DNA]</scope>
</reference>
<dbReference type="Gene3D" id="3.40.50.2000">
    <property type="entry name" value="Glycogen Phosphorylase B"/>
    <property type="match status" value="1"/>
</dbReference>
<evidence type="ECO:0000256" key="7">
    <source>
        <dbReference type="ARBA" id="ARBA00023136"/>
    </source>
</evidence>
<dbReference type="SUPFAM" id="SSF46966">
    <property type="entry name" value="Spectrin repeat"/>
    <property type="match status" value="1"/>
</dbReference>
<feature type="compositionally biased region" description="Basic and acidic residues" evidence="8">
    <location>
        <begin position="392"/>
        <end position="403"/>
    </location>
</feature>
<evidence type="ECO:0000313" key="10">
    <source>
        <dbReference type="Proteomes" id="UP000479190"/>
    </source>
</evidence>
<feature type="non-terminal residue" evidence="9">
    <location>
        <position position="588"/>
    </location>
</feature>
<keyword evidence="7" id="KW-0472">Membrane</keyword>
<dbReference type="AlphaFoldDB" id="A0A6H5IFY5"/>
<keyword evidence="3" id="KW-0813">Transport</keyword>
<dbReference type="GO" id="GO:0016020">
    <property type="term" value="C:membrane"/>
    <property type="evidence" value="ECO:0007669"/>
    <property type="project" value="UniProtKB-SubCell"/>
</dbReference>
<comment type="similarity">
    <text evidence="2">Belongs to the mitochondrial carrier (TC 2.A.29) family.</text>
</comment>
<keyword evidence="10" id="KW-1185">Reference proteome</keyword>
<accession>A0A6H5IFY5</accession>
<dbReference type="Proteomes" id="UP000479190">
    <property type="component" value="Unassembled WGS sequence"/>
</dbReference>